<protein>
    <submittedName>
        <fullName evidence="2">WG repeat-containing protein</fullName>
    </submittedName>
</protein>
<accession>A0ABT6Y6N1</accession>
<dbReference type="PANTHER" id="PTHR37841">
    <property type="entry name" value="GLR2918 PROTEIN"/>
    <property type="match status" value="1"/>
</dbReference>
<dbReference type="EMBL" id="JASHIF010000004">
    <property type="protein sequence ID" value="MDI9858911.1"/>
    <property type="molecule type" value="Genomic_DNA"/>
</dbReference>
<feature type="signal peptide" evidence="1">
    <location>
        <begin position="1"/>
        <end position="19"/>
    </location>
</feature>
<comment type="caution">
    <text evidence="2">The sequence shown here is derived from an EMBL/GenBank/DDBJ whole genome shotgun (WGS) entry which is preliminary data.</text>
</comment>
<dbReference type="Pfam" id="PF14903">
    <property type="entry name" value="WG_beta_rep"/>
    <property type="match status" value="5"/>
</dbReference>
<reference evidence="2 3" key="1">
    <citation type="submission" date="2023-05" db="EMBL/GenBank/DDBJ databases">
        <title>Novel species of genus Flectobacillus isolated from stream in China.</title>
        <authorList>
            <person name="Lu H."/>
        </authorList>
    </citation>
    <scope>NUCLEOTIDE SEQUENCE [LARGE SCALE GENOMIC DNA]</scope>
    <source>
        <strain evidence="2 3">KCTC 42575</strain>
    </source>
</reference>
<dbReference type="Proteomes" id="UP001236507">
    <property type="component" value="Unassembled WGS sequence"/>
</dbReference>
<evidence type="ECO:0000256" key="1">
    <source>
        <dbReference type="SAM" id="SignalP"/>
    </source>
</evidence>
<dbReference type="RefSeq" id="WP_283343987.1">
    <property type="nucleotide sequence ID" value="NZ_JASHIF010000004.1"/>
</dbReference>
<dbReference type="PANTHER" id="PTHR37841:SF1">
    <property type="entry name" value="DUF3298 DOMAIN-CONTAINING PROTEIN"/>
    <property type="match status" value="1"/>
</dbReference>
<name>A0ABT6Y6N1_9BACT</name>
<proteinExistence type="predicted"/>
<feature type="chain" id="PRO_5045408176" evidence="1">
    <location>
        <begin position="20"/>
        <end position="715"/>
    </location>
</feature>
<evidence type="ECO:0000313" key="3">
    <source>
        <dbReference type="Proteomes" id="UP001236507"/>
    </source>
</evidence>
<gene>
    <name evidence="2" type="ORF">QM524_06810</name>
</gene>
<keyword evidence="3" id="KW-1185">Reference proteome</keyword>
<evidence type="ECO:0000313" key="2">
    <source>
        <dbReference type="EMBL" id="MDI9858911.1"/>
    </source>
</evidence>
<dbReference type="InterPro" id="IPR032774">
    <property type="entry name" value="WG_beta_rep"/>
</dbReference>
<organism evidence="2 3">
    <name type="scientific">Flectobacillus roseus</name>
    <dbReference type="NCBI Taxonomy" id="502259"/>
    <lineage>
        <taxon>Bacteria</taxon>
        <taxon>Pseudomonadati</taxon>
        <taxon>Bacteroidota</taxon>
        <taxon>Cytophagia</taxon>
        <taxon>Cytophagales</taxon>
        <taxon>Flectobacillaceae</taxon>
        <taxon>Flectobacillus</taxon>
    </lineage>
</organism>
<keyword evidence="1" id="KW-0732">Signal</keyword>
<sequence length="715" mass="80350">MKKKLLLTLLLSYCHYNFAQQAISAAKKDSANTFIGDMRVTERLESVGTARKQTVNILRSKLEVLEKNNRNPLVVEFSSVSNSADKSTPTETFASLIAKLDKKYKADIRSIETDNIRDIFQIEQKSEIKSRHSAVVSAQCFSAKNDGIFVKMNDLDGEEIVGFPLESFRGNSRYGLVENYHQGFARIKKDQVFGYLNYCGDEVIPCQFEKAENFNDGKALVKKFEWYFIDVYGNESEALENVVEAKALKYGISVAKFKNGKFALIDNSYDQSKKVLSEYYDEILAFNRELLRVRVGKFFGLIKYDGTVKIDPIYDNLSATTEQGKWMIIEQNKKMGLMDTEGNIRLKPIFESIIPMPVDPSIASVNLGLAKDETGFKLVDFKDLRTSKSYLSIGEFNRFGLAPIKDGKYFGFINTDLKVVIDPIYRSLGSFNQYGLISACKDVNNAVRCGYIKHDGTEVIPLAYDEVANFNKFGLVVVRENAKNCSIPAGNCKVDMVYDKNGAVVIGKTNEVAPIGIRYATTDTIFNGNYVVVKTFTPNKDGDEEMEFNLVERVYGRRVTTQGYKSIRKFDTNQLFPVQKEGKWGLIDTSGRVVAKPAYKEMLYSTEGLYGVKFDNGKYGFIDKKGKVQIAFDYDEIRPFNNGLAVVSKGNGKLGIINKFNAKIAPCSFTEINILPATKQFELIDSSGGKFILNSSGDCVTNCTKFDEIRKMANQ</sequence>